<reference evidence="3 4" key="1">
    <citation type="submission" date="2015-02" db="EMBL/GenBank/DDBJ databases">
        <title>Single-cell genomics of uncultivated deep-branching MTB reveals a conserved set of magnetosome genes.</title>
        <authorList>
            <person name="Kolinko S."/>
            <person name="Richter M."/>
            <person name="Glockner F.O."/>
            <person name="Brachmann A."/>
            <person name="Schuler D."/>
        </authorList>
    </citation>
    <scope>NUCLEOTIDE SEQUENCE [LARGE SCALE GENOMIC DNA]</scope>
    <source>
        <strain evidence="3">TM-1</strain>
    </source>
</reference>
<evidence type="ECO:0000313" key="3">
    <source>
        <dbReference type="EMBL" id="KJU86421.1"/>
    </source>
</evidence>
<evidence type="ECO:0000256" key="1">
    <source>
        <dbReference type="ARBA" id="ARBA00023002"/>
    </source>
</evidence>
<keyword evidence="4" id="KW-1185">Reference proteome</keyword>
<evidence type="ECO:0000313" key="4">
    <source>
        <dbReference type="Proteomes" id="UP000033423"/>
    </source>
</evidence>
<dbReference type="Pfam" id="PF01855">
    <property type="entry name" value="POR_N"/>
    <property type="match status" value="1"/>
</dbReference>
<protein>
    <submittedName>
        <fullName evidence="3">Pyruvate flavodoxin/ferredoxin oxidoreductase domain-containing protein</fullName>
    </submittedName>
</protein>
<evidence type="ECO:0000259" key="2">
    <source>
        <dbReference type="Pfam" id="PF01855"/>
    </source>
</evidence>
<feature type="non-terminal residue" evidence="3">
    <location>
        <position position="55"/>
    </location>
</feature>
<dbReference type="Proteomes" id="UP000033423">
    <property type="component" value="Unassembled WGS sequence"/>
</dbReference>
<feature type="domain" description="Pyruvate flavodoxin/ferredoxin oxidoreductase pyrimidine binding" evidence="2">
    <location>
        <begin position="1"/>
        <end position="51"/>
    </location>
</feature>
<dbReference type="GO" id="GO:0016491">
    <property type="term" value="F:oxidoreductase activity"/>
    <property type="evidence" value="ECO:0007669"/>
    <property type="project" value="UniProtKB-KW"/>
</dbReference>
<keyword evidence="3" id="KW-0670">Pyruvate</keyword>
<dbReference type="InterPro" id="IPR029061">
    <property type="entry name" value="THDP-binding"/>
</dbReference>
<organism evidence="3 4">
    <name type="scientific">Candidatus Magnetobacterium bavaricum</name>
    <dbReference type="NCBI Taxonomy" id="29290"/>
    <lineage>
        <taxon>Bacteria</taxon>
        <taxon>Pseudomonadati</taxon>
        <taxon>Nitrospirota</taxon>
        <taxon>Thermodesulfovibrionia</taxon>
        <taxon>Thermodesulfovibrionales</taxon>
        <taxon>Candidatus Magnetobacteriaceae</taxon>
        <taxon>Candidatus Magnetobacterium</taxon>
    </lineage>
</organism>
<sequence>MDFALISQAATLESRIPFLHFFDGFRTSHEEGKIEELTFDDMRAMINDDHIIAHR</sequence>
<name>A0A0F3GWZ1_9BACT</name>
<keyword evidence="1" id="KW-0560">Oxidoreductase</keyword>
<proteinExistence type="predicted"/>
<dbReference type="SUPFAM" id="SSF52518">
    <property type="entry name" value="Thiamin diphosphate-binding fold (THDP-binding)"/>
    <property type="match status" value="1"/>
</dbReference>
<dbReference type="InterPro" id="IPR002880">
    <property type="entry name" value="Pyrv_Fd/Flavodoxin_OxRdtase_N"/>
</dbReference>
<gene>
    <name evidence="3" type="ORF">MBAV_001385</name>
</gene>
<dbReference type="Gene3D" id="3.40.50.970">
    <property type="match status" value="1"/>
</dbReference>
<dbReference type="EMBL" id="LACI01000600">
    <property type="protein sequence ID" value="KJU86421.1"/>
    <property type="molecule type" value="Genomic_DNA"/>
</dbReference>
<comment type="caution">
    <text evidence="3">The sequence shown here is derived from an EMBL/GenBank/DDBJ whole genome shotgun (WGS) entry which is preliminary data.</text>
</comment>
<accession>A0A0F3GWZ1</accession>
<dbReference type="AlphaFoldDB" id="A0A0F3GWZ1"/>